<dbReference type="InterPro" id="IPR006917">
    <property type="entry name" value="SOUL_heme-bd"/>
</dbReference>
<dbReference type="PANTHER" id="PTHR11220">
    <property type="entry name" value="HEME-BINDING PROTEIN-RELATED"/>
    <property type="match status" value="1"/>
</dbReference>
<dbReference type="AlphaFoldDB" id="A0A5C4RZK5"/>
<gene>
    <name evidence="1" type="ORF">FGF68_08885</name>
</gene>
<keyword evidence="2" id="KW-1185">Reference proteome</keyword>
<dbReference type="RefSeq" id="WP_139626790.1">
    <property type="nucleotide sequence ID" value="NZ_VDCI01000008.1"/>
</dbReference>
<dbReference type="Pfam" id="PF04832">
    <property type="entry name" value="SOUL"/>
    <property type="match status" value="1"/>
</dbReference>
<dbReference type="Proteomes" id="UP000309544">
    <property type="component" value="Unassembled WGS sequence"/>
</dbReference>
<dbReference type="InterPro" id="IPR011256">
    <property type="entry name" value="Reg_factor_effector_dom_sf"/>
</dbReference>
<organism evidence="1 2">
    <name type="scientific">Prosthecochloris vibrioformis</name>
    <name type="common">Chlorobium vibrioforme</name>
    <dbReference type="NCBI Taxonomy" id="1098"/>
    <lineage>
        <taxon>Bacteria</taxon>
        <taxon>Pseudomonadati</taxon>
        <taxon>Chlorobiota</taxon>
        <taxon>Chlorobiia</taxon>
        <taxon>Chlorobiales</taxon>
        <taxon>Chlorobiaceae</taxon>
        <taxon>Prosthecochloris</taxon>
    </lineage>
</organism>
<proteinExistence type="predicted"/>
<dbReference type="PANTHER" id="PTHR11220:SF1">
    <property type="entry name" value="HEME-BINDING PROTEIN 2"/>
    <property type="match status" value="1"/>
</dbReference>
<comment type="caution">
    <text evidence="1">The sequence shown here is derived from an EMBL/GenBank/DDBJ whole genome shotgun (WGS) entry which is preliminary data.</text>
</comment>
<evidence type="ECO:0000313" key="1">
    <source>
        <dbReference type="EMBL" id="TNJ36137.1"/>
    </source>
</evidence>
<name>A0A5C4RZK5_PROVB</name>
<accession>A0A5C4RZK5</accession>
<protein>
    <submittedName>
        <fullName evidence="1">Heme-binding protein</fullName>
    </submittedName>
</protein>
<reference evidence="1 2" key="1">
    <citation type="submission" date="2019-05" db="EMBL/GenBank/DDBJ databases">
        <title>Draft Whole-Genome sequence of the green sulfur bacterium Prosthecochloris vibrioformis DSM 260.</title>
        <authorList>
            <person name="Meyer T.E."/>
            <person name="Kyndt J.A."/>
        </authorList>
    </citation>
    <scope>NUCLEOTIDE SEQUENCE [LARGE SCALE GENOMIC DNA]</scope>
    <source>
        <strain evidence="1 2">DSM 260</strain>
    </source>
</reference>
<dbReference type="EMBL" id="VDCI01000008">
    <property type="protein sequence ID" value="TNJ36137.1"/>
    <property type="molecule type" value="Genomic_DNA"/>
</dbReference>
<dbReference type="Gene3D" id="3.20.80.10">
    <property type="entry name" value="Regulatory factor, effector binding domain"/>
    <property type="match status" value="1"/>
</dbReference>
<dbReference type="SUPFAM" id="SSF55136">
    <property type="entry name" value="Probable bacterial effector-binding domain"/>
    <property type="match status" value="1"/>
</dbReference>
<evidence type="ECO:0000313" key="2">
    <source>
        <dbReference type="Proteomes" id="UP000309544"/>
    </source>
</evidence>
<sequence>MKMGVLGSVAGKRSSLEPDYRVEVQDGDIELRVYGKLLLASTVVPGGYGDASGLAFRRLAGFIFGRNTGQEKISMTAPVLQRQEGVNISMTAPVLQEKAGDAWRMSFIMPGMYTMETVPRPLDDGIVLEELPPRRVAVLRYTGLHSVRNVEKRTKLLRAWLENEGYRAVSEPRVASYNPPWTIPALRRNEIHIDIER</sequence>